<dbReference type="InterPro" id="IPR023214">
    <property type="entry name" value="HAD_sf"/>
</dbReference>
<dbReference type="eggNOG" id="COG3882">
    <property type="taxonomic scope" value="Bacteria"/>
</dbReference>
<dbReference type="Proteomes" id="UP000000343">
    <property type="component" value="Chromosome"/>
</dbReference>
<keyword evidence="2" id="KW-1185">Reference proteome</keyword>
<dbReference type="InterPro" id="IPR036412">
    <property type="entry name" value="HAD-like_sf"/>
</dbReference>
<sequence>MPDAYKIEGMIDLDFCSADELLLRRRSLRRELSAVDGLQELRIAVLGGSTTDQIVTTLEIFLLAAGFQPVFHQSEYGRYYDDAVYDPQTLIDFRPNLVYIHTSCRNVRNLPPLNCTESQLPGYVETELNRFKEIWDSLDARVGCQVIQNNFEMPPHAILGNMDAVAAGGENRFLMELNVAFAREATRRPRLLLQDVHGISAKVGLRNWFDWTLFFNFKLLLQPAANLELARSLNAMIQAIYGKSRKVLVLDLDNTLWGGTIGDDGVDKILIGRETPQAEAYTAFQEYCLSLRNRGILLAICSKNDEDIAKAGFSHPDSILKLEHISCFKANWEPKHENIALIAKELNLGVDSFVFVDDNPAERAIVQAQIPGVAVPDIGNDVTHYAEVIQAARYFEPASLSREDRERAALYASNLQRADQAATFNNYGEYLDSLDMSAEIDSFKPVYLERIAQLTNKTNQFNLTSRRYTLAEMEVAMRDRNTIALYGKLSDRFGDNGLISIVLGRRDGDTVHIDLWLMSCRVLKRSMETAMLDALAERALGMGVKVVRGNYLPTAKNSMVADHYSRLGFQPCPQPSLPEGATAWQLNLTGYVRKNSHIRVLEYTHV</sequence>
<dbReference type="GO" id="GO:0016788">
    <property type="term" value="F:hydrolase activity, acting on ester bonds"/>
    <property type="evidence" value="ECO:0007669"/>
    <property type="project" value="UniProtKB-ARBA"/>
</dbReference>
<dbReference type="KEGG" id="acm:AciX9_2431"/>
<dbReference type="EMBL" id="CP002480">
    <property type="protein sequence ID" value="ADW69467.1"/>
    <property type="molecule type" value="Genomic_DNA"/>
</dbReference>
<reference evidence="2" key="1">
    <citation type="submission" date="2011-01" db="EMBL/GenBank/DDBJ databases">
        <title>Complete sequence of chromosome of Acidobacterium sp. MP5ACTX9.</title>
        <authorList>
            <consortium name="US DOE Joint Genome Institute"/>
            <person name="Lucas S."/>
            <person name="Copeland A."/>
            <person name="Lapidus A."/>
            <person name="Cheng J.-F."/>
            <person name="Goodwin L."/>
            <person name="Pitluck S."/>
            <person name="Teshima H."/>
            <person name="Detter J.C."/>
            <person name="Han C."/>
            <person name="Tapia R."/>
            <person name="Land M."/>
            <person name="Hauser L."/>
            <person name="Kyrpides N."/>
            <person name="Ivanova N."/>
            <person name="Ovchinnikova G."/>
            <person name="Pagani I."/>
            <person name="Rawat S.R."/>
            <person name="Mannisto M."/>
            <person name="Haggblom M.M."/>
            <person name="Woyke T."/>
        </authorList>
    </citation>
    <scope>NUCLEOTIDE SEQUENCE [LARGE SCALE GENOMIC DNA]</scope>
    <source>
        <strain evidence="2">MP5ACTX9</strain>
    </source>
</reference>
<dbReference type="NCBIfam" id="TIGR01681">
    <property type="entry name" value="HAD-SF-IIIC"/>
    <property type="match status" value="1"/>
</dbReference>
<dbReference type="InterPro" id="IPR010037">
    <property type="entry name" value="FkbH_domain"/>
</dbReference>
<dbReference type="PaxDb" id="1198114-AciX9_2431"/>
<organism evidence="2">
    <name type="scientific">Granulicella tundricola (strain ATCC BAA-1859 / DSM 23138 / MP5ACTX9)</name>
    <dbReference type="NCBI Taxonomy" id="1198114"/>
    <lineage>
        <taxon>Bacteria</taxon>
        <taxon>Pseudomonadati</taxon>
        <taxon>Acidobacteriota</taxon>
        <taxon>Terriglobia</taxon>
        <taxon>Terriglobales</taxon>
        <taxon>Acidobacteriaceae</taxon>
        <taxon>Granulicella</taxon>
    </lineage>
</organism>
<dbReference type="SUPFAM" id="SSF56784">
    <property type="entry name" value="HAD-like"/>
    <property type="match status" value="1"/>
</dbReference>
<dbReference type="HOGENOM" id="CLU_018095_1_1_0"/>
<gene>
    <name evidence="1" type="ordered locus">AciX9_2431</name>
</gene>
<evidence type="ECO:0000313" key="1">
    <source>
        <dbReference type="EMBL" id="ADW69467.1"/>
    </source>
</evidence>
<dbReference type="InterPro" id="IPR036514">
    <property type="entry name" value="SGNH_hydro_sf"/>
</dbReference>
<dbReference type="Gene3D" id="3.40.50.1110">
    <property type="entry name" value="SGNH hydrolase"/>
    <property type="match status" value="1"/>
</dbReference>
<dbReference type="NCBIfam" id="TIGR01686">
    <property type="entry name" value="FkbH"/>
    <property type="match status" value="1"/>
</dbReference>
<proteinExistence type="predicted"/>
<dbReference type="STRING" id="1198114.AciX9_2431"/>
<accession>E8X5C0</accession>
<dbReference type="Gene3D" id="3.40.50.1000">
    <property type="entry name" value="HAD superfamily/HAD-like"/>
    <property type="match status" value="1"/>
</dbReference>
<evidence type="ECO:0000313" key="2">
    <source>
        <dbReference type="Proteomes" id="UP000000343"/>
    </source>
</evidence>
<protein>
    <submittedName>
        <fullName evidence="1">FkbH like protein</fullName>
    </submittedName>
</protein>
<name>E8X5C0_GRATM</name>
<dbReference type="AlphaFoldDB" id="E8X5C0"/>
<dbReference type="InterPro" id="IPR010033">
    <property type="entry name" value="HAD_SF_ppase_IIIC"/>
</dbReference>